<dbReference type="InterPro" id="IPR025661">
    <property type="entry name" value="Pept_asp_AS"/>
</dbReference>
<evidence type="ECO:0000259" key="9">
    <source>
        <dbReference type="SMART" id="SM00848"/>
    </source>
</evidence>
<dbReference type="STRING" id="7070.D6WRI7"/>
<dbReference type="eggNOG" id="KOG1543">
    <property type="taxonomic scope" value="Eukaryota"/>
</dbReference>
<accession>D6WRI7</accession>
<feature type="signal peptide" evidence="7">
    <location>
        <begin position="1"/>
        <end position="17"/>
    </location>
</feature>
<dbReference type="Gene3D" id="3.90.70.10">
    <property type="entry name" value="Cysteine proteinases"/>
    <property type="match status" value="1"/>
</dbReference>
<keyword evidence="7" id="KW-0732">Signal</keyword>
<dbReference type="InterPro" id="IPR025660">
    <property type="entry name" value="Pept_his_AS"/>
</dbReference>
<dbReference type="Pfam" id="PF00112">
    <property type="entry name" value="Peptidase_C1"/>
    <property type="match status" value="1"/>
</dbReference>
<dbReference type="GO" id="GO:0004197">
    <property type="term" value="F:cysteine-type endopeptidase activity"/>
    <property type="evidence" value="ECO:0000318"/>
    <property type="project" value="GO_Central"/>
</dbReference>
<dbReference type="GO" id="GO:0008656">
    <property type="term" value="F:cysteine-type endopeptidase activator activity involved in apoptotic process"/>
    <property type="evidence" value="ECO:0000318"/>
    <property type="project" value="GO_Central"/>
</dbReference>
<dbReference type="HOGENOM" id="CLU_012184_11_0_1"/>
<dbReference type="InParanoid" id="D6WRI7"/>
<keyword evidence="2" id="KW-0645">Protease</keyword>
<dbReference type="InterPro" id="IPR013201">
    <property type="entry name" value="Prot_inhib_I29"/>
</dbReference>
<reference evidence="10 11" key="1">
    <citation type="journal article" date="2008" name="Nature">
        <title>The genome of the model beetle and pest Tribolium castaneum.</title>
        <authorList>
            <consortium name="Tribolium Genome Sequencing Consortium"/>
            <person name="Richards S."/>
            <person name="Gibbs R.A."/>
            <person name="Weinstock G.M."/>
            <person name="Brown S.J."/>
            <person name="Denell R."/>
            <person name="Beeman R.W."/>
            <person name="Gibbs R."/>
            <person name="Beeman R.W."/>
            <person name="Brown S.J."/>
            <person name="Bucher G."/>
            <person name="Friedrich M."/>
            <person name="Grimmelikhuijzen C.J."/>
            <person name="Klingler M."/>
            <person name="Lorenzen M."/>
            <person name="Richards S."/>
            <person name="Roth S."/>
            <person name="Schroder R."/>
            <person name="Tautz D."/>
            <person name="Zdobnov E.M."/>
            <person name="Muzny D."/>
            <person name="Gibbs R.A."/>
            <person name="Weinstock G.M."/>
            <person name="Attaway T."/>
            <person name="Bell S."/>
            <person name="Buhay C.J."/>
            <person name="Chandrabose M.N."/>
            <person name="Chavez D."/>
            <person name="Clerk-Blankenburg K.P."/>
            <person name="Cree A."/>
            <person name="Dao M."/>
            <person name="Davis C."/>
            <person name="Chacko J."/>
            <person name="Dinh H."/>
            <person name="Dugan-Rocha S."/>
            <person name="Fowler G."/>
            <person name="Garner T.T."/>
            <person name="Garnes J."/>
            <person name="Gnirke A."/>
            <person name="Hawes A."/>
            <person name="Hernandez J."/>
            <person name="Hines S."/>
            <person name="Holder M."/>
            <person name="Hume J."/>
            <person name="Jhangiani S.N."/>
            <person name="Joshi V."/>
            <person name="Khan Z.M."/>
            <person name="Jackson L."/>
            <person name="Kovar C."/>
            <person name="Kowis A."/>
            <person name="Lee S."/>
            <person name="Lewis L.R."/>
            <person name="Margolis J."/>
            <person name="Morgan M."/>
            <person name="Nazareth L.V."/>
            <person name="Nguyen N."/>
            <person name="Okwuonu G."/>
            <person name="Parker D."/>
            <person name="Richards S."/>
            <person name="Ruiz S.J."/>
            <person name="Santibanez J."/>
            <person name="Savard J."/>
            <person name="Scherer S.E."/>
            <person name="Schneider B."/>
            <person name="Sodergren E."/>
            <person name="Tautz D."/>
            <person name="Vattahil S."/>
            <person name="Villasana D."/>
            <person name="White C.S."/>
            <person name="Wright R."/>
            <person name="Park Y."/>
            <person name="Beeman R.W."/>
            <person name="Lord J."/>
            <person name="Oppert B."/>
            <person name="Lorenzen M."/>
            <person name="Brown S."/>
            <person name="Wang L."/>
            <person name="Savard J."/>
            <person name="Tautz D."/>
            <person name="Richards S."/>
            <person name="Weinstock G."/>
            <person name="Gibbs R.A."/>
            <person name="Liu Y."/>
            <person name="Worley K."/>
            <person name="Weinstock G."/>
            <person name="Elsik C.G."/>
            <person name="Reese J.T."/>
            <person name="Elhaik E."/>
            <person name="Landan G."/>
            <person name="Graur D."/>
            <person name="Arensburger P."/>
            <person name="Atkinson P."/>
            <person name="Beeman R.W."/>
            <person name="Beidler J."/>
            <person name="Brown S.J."/>
            <person name="Demuth J.P."/>
            <person name="Drury D.W."/>
            <person name="Du Y.Z."/>
            <person name="Fujiwara H."/>
            <person name="Lorenzen M."/>
            <person name="Maselli V."/>
            <person name="Osanai M."/>
            <person name="Park Y."/>
            <person name="Robertson H.M."/>
            <person name="Tu Z."/>
            <person name="Wang J.J."/>
            <person name="Wang S."/>
            <person name="Richards S."/>
            <person name="Song H."/>
            <person name="Zhang L."/>
            <person name="Sodergren E."/>
            <person name="Werner D."/>
            <person name="Stanke M."/>
            <person name="Morgenstern B."/>
            <person name="Solovyev V."/>
            <person name="Kosarev P."/>
            <person name="Brown G."/>
            <person name="Chen H.C."/>
            <person name="Ermolaeva O."/>
            <person name="Hlavina W."/>
            <person name="Kapustin Y."/>
            <person name="Kiryutin B."/>
            <person name="Kitts P."/>
            <person name="Maglott D."/>
            <person name="Pruitt K."/>
            <person name="Sapojnikov V."/>
            <person name="Souvorov A."/>
            <person name="Mackey A.J."/>
            <person name="Waterhouse R.M."/>
            <person name="Wyder S."/>
            <person name="Zdobnov E.M."/>
            <person name="Zdobnov E.M."/>
            <person name="Wyder S."/>
            <person name="Kriventseva E.V."/>
            <person name="Kadowaki T."/>
            <person name="Bork P."/>
            <person name="Aranda M."/>
            <person name="Bao R."/>
            <person name="Beermann A."/>
            <person name="Berns N."/>
            <person name="Bolognesi R."/>
            <person name="Bonneton F."/>
            <person name="Bopp D."/>
            <person name="Brown S.J."/>
            <person name="Bucher G."/>
            <person name="Butts T."/>
            <person name="Chaumot A."/>
            <person name="Denell R.E."/>
            <person name="Ferrier D.E."/>
            <person name="Friedrich M."/>
            <person name="Gordon C.M."/>
            <person name="Jindra M."/>
            <person name="Klingler M."/>
            <person name="Lan Q."/>
            <person name="Lattorff H.M."/>
            <person name="Laudet V."/>
            <person name="von Levetsow C."/>
            <person name="Liu Z."/>
            <person name="Lutz R."/>
            <person name="Lynch J.A."/>
            <person name="da Fonseca R.N."/>
            <person name="Posnien N."/>
            <person name="Reuter R."/>
            <person name="Roth S."/>
            <person name="Savard J."/>
            <person name="Schinko J.B."/>
            <person name="Schmitt C."/>
            <person name="Schoppmeier M."/>
            <person name="Schroder R."/>
            <person name="Shippy T.D."/>
            <person name="Simonnet F."/>
            <person name="Marques-Souza H."/>
            <person name="Tautz D."/>
            <person name="Tomoyasu Y."/>
            <person name="Trauner J."/>
            <person name="Van der Zee M."/>
            <person name="Vervoort M."/>
            <person name="Wittkopp N."/>
            <person name="Wimmer E.A."/>
            <person name="Yang X."/>
            <person name="Jones A.K."/>
            <person name="Sattelle D.B."/>
            <person name="Ebert P.R."/>
            <person name="Nelson D."/>
            <person name="Scott J.G."/>
            <person name="Beeman R.W."/>
            <person name="Muthukrishnan S."/>
            <person name="Kramer K.J."/>
            <person name="Arakane Y."/>
            <person name="Beeman R.W."/>
            <person name="Zhu Q."/>
            <person name="Hogenkamp D."/>
            <person name="Dixit R."/>
            <person name="Oppert B."/>
            <person name="Jiang H."/>
            <person name="Zou Z."/>
            <person name="Marshall J."/>
            <person name="Elpidina E."/>
            <person name="Vinokurov K."/>
            <person name="Oppert C."/>
            <person name="Zou Z."/>
            <person name="Evans J."/>
            <person name="Lu Z."/>
            <person name="Zhao P."/>
            <person name="Sumathipala N."/>
            <person name="Altincicek B."/>
            <person name="Vilcinskas A."/>
            <person name="Williams M."/>
            <person name="Hultmark D."/>
            <person name="Hetru C."/>
            <person name="Jiang H."/>
            <person name="Grimmelikhuijzen C.J."/>
            <person name="Hauser F."/>
            <person name="Cazzamali G."/>
            <person name="Williamson M."/>
            <person name="Park Y."/>
            <person name="Li B."/>
            <person name="Tanaka Y."/>
            <person name="Predel R."/>
            <person name="Neupert S."/>
            <person name="Schachtner J."/>
            <person name="Verleyen P."/>
            <person name="Raible F."/>
            <person name="Bork P."/>
            <person name="Friedrich M."/>
            <person name="Walden K.K."/>
            <person name="Robertson H.M."/>
            <person name="Angeli S."/>
            <person name="Foret S."/>
            <person name="Bucher G."/>
            <person name="Schuetz S."/>
            <person name="Maleszka R."/>
            <person name="Wimmer E.A."/>
            <person name="Beeman R.W."/>
            <person name="Lorenzen M."/>
            <person name="Tomoyasu Y."/>
            <person name="Miller S.C."/>
            <person name="Grossmann D."/>
            <person name="Bucher G."/>
        </authorList>
    </citation>
    <scope>NUCLEOTIDE SEQUENCE [LARGE SCALE GENOMIC DNA]</scope>
    <source>
        <strain evidence="10 11">Georgia GA2</strain>
    </source>
</reference>
<dbReference type="FunCoup" id="D6WRI7">
    <property type="interactions" value="42"/>
</dbReference>
<evidence type="ECO:0000256" key="1">
    <source>
        <dbReference type="ARBA" id="ARBA00008455"/>
    </source>
</evidence>
<dbReference type="InterPro" id="IPR000668">
    <property type="entry name" value="Peptidase_C1A_C"/>
</dbReference>
<reference evidence="10 11" key="2">
    <citation type="journal article" date="2010" name="Nucleic Acids Res.">
        <title>BeetleBase in 2010: revisions to provide comprehensive genomic information for Tribolium castaneum.</title>
        <authorList>
            <person name="Kim H.S."/>
            <person name="Murphy T."/>
            <person name="Xia J."/>
            <person name="Caragea D."/>
            <person name="Park Y."/>
            <person name="Beeman R.W."/>
            <person name="Lorenzen M.D."/>
            <person name="Butcher S."/>
            <person name="Manak J.R."/>
            <person name="Brown S.J."/>
        </authorList>
    </citation>
    <scope>GENOME REANNOTATION</scope>
    <source>
        <strain evidence="10 11">Georgia GA2</strain>
    </source>
</reference>
<dbReference type="OMA" id="KAFHHFK"/>
<dbReference type="PROSITE" id="PS00639">
    <property type="entry name" value="THIOL_PROTEASE_HIS"/>
    <property type="match status" value="1"/>
</dbReference>
<keyword evidence="6" id="KW-1015">Disulfide bond</keyword>
<dbReference type="CDD" id="cd02248">
    <property type="entry name" value="Peptidase_C1A"/>
    <property type="match status" value="1"/>
</dbReference>
<dbReference type="EMBL" id="KQ971351">
    <property type="protein sequence ID" value="EFA07493.2"/>
    <property type="molecule type" value="Genomic_DNA"/>
</dbReference>
<dbReference type="PROSITE" id="PS00139">
    <property type="entry name" value="THIOL_PROTEASE_CYS"/>
    <property type="match status" value="1"/>
</dbReference>
<dbReference type="InterPro" id="IPR038765">
    <property type="entry name" value="Papain-like_cys_pep_sf"/>
</dbReference>
<protein>
    <submittedName>
        <fullName evidence="10">Cathepsin L</fullName>
    </submittedName>
</protein>
<evidence type="ECO:0000259" key="8">
    <source>
        <dbReference type="SMART" id="SM00645"/>
    </source>
</evidence>
<sequence>MLFKSVIFSCFLALVYGDCSNKAPAWSNTYTVKGILYIPYAEIEEPFYAWYDGQSKRSRIDYYGDMVKTYQLSTEGPYGSSLKIAPVTTETETNSRTCLQVNGTEENTIEPQSILPDLTGFECTGEETISGVLTEKWALSQTIGQKVNKYAMWLYYKDDPDNTGVKIAVPVKYEMRGFNSLLGSHYDHYYLDYDSFSSDPIPDDIFKFDSNMKCSAFPGPGDKHIYTFNPMAEFIRPEKSGHVDFEFGKFTRKHGKNYQNKTETLMRKDIFRQNVRFIHSMNRQNRGFTLTVNHLADKTPTELKALRGRTYSGGYNGGAPFPYENINKEDLPDQWDWRLLGAVTPVKDQSVCGSCWSFGTVGTVEGALFLHNGGRLFRLSQQALVDCSWGYGNNGCDGGEDFRAYQWMLKHGGIPTEEAYGPYLGQDGYCHADKVQKVAKITGYVNVTTNDENALRLALFKHGPISVAIDASQRTFSFYSNGVYYEPKCGNKIDELDHAVLAVGYGTINGENYWLVKNSWSNYWGNDGYILMSSKDNNCGVMTTPTYVTM</sequence>
<comment type="similarity">
    <text evidence="1">Belongs to the peptidase C1 family.</text>
</comment>
<feature type="domain" description="Cathepsin propeptide inhibitor" evidence="9">
    <location>
        <begin position="247"/>
        <end position="303"/>
    </location>
</feature>
<dbReference type="Pfam" id="PF08246">
    <property type="entry name" value="Inhibitor_I29"/>
    <property type="match status" value="1"/>
</dbReference>
<evidence type="ECO:0000256" key="4">
    <source>
        <dbReference type="ARBA" id="ARBA00022807"/>
    </source>
</evidence>
<dbReference type="AlphaFoldDB" id="D6WRI7"/>
<dbReference type="PANTHER" id="PTHR12411">
    <property type="entry name" value="CYSTEINE PROTEASE FAMILY C1-RELATED"/>
    <property type="match status" value="1"/>
</dbReference>
<organism evidence="10 11">
    <name type="scientific">Tribolium castaneum</name>
    <name type="common">Red flour beetle</name>
    <dbReference type="NCBI Taxonomy" id="7070"/>
    <lineage>
        <taxon>Eukaryota</taxon>
        <taxon>Metazoa</taxon>
        <taxon>Ecdysozoa</taxon>
        <taxon>Arthropoda</taxon>
        <taxon>Hexapoda</taxon>
        <taxon>Insecta</taxon>
        <taxon>Pterygota</taxon>
        <taxon>Neoptera</taxon>
        <taxon>Endopterygota</taxon>
        <taxon>Coleoptera</taxon>
        <taxon>Polyphaga</taxon>
        <taxon>Cucujiformia</taxon>
        <taxon>Tenebrionidae</taxon>
        <taxon>Tenebrionidae incertae sedis</taxon>
        <taxon>Tribolium</taxon>
    </lineage>
</organism>
<proteinExistence type="inferred from homology"/>
<evidence type="ECO:0000256" key="3">
    <source>
        <dbReference type="ARBA" id="ARBA00022801"/>
    </source>
</evidence>
<dbReference type="FunFam" id="3.90.70.10:FF:000087">
    <property type="entry name" value="Counting factor associated protein D"/>
    <property type="match status" value="1"/>
</dbReference>
<dbReference type="GO" id="GO:0005764">
    <property type="term" value="C:lysosome"/>
    <property type="evidence" value="ECO:0000318"/>
    <property type="project" value="GO_Central"/>
</dbReference>
<evidence type="ECO:0000313" key="10">
    <source>
        <dbReference type="EMBL" id="EFA07493.2"/>
    </source>
</evidence>
<dbReference type="PRINTS" id="PR00705">
    <property type="entry name" value="PAPAIN"/>
</dbReference>
<evidence type="ECO:0000256" key="6">
    <source>
        <dbReference type="ARBA" id="ARBA00023157"/>
    </source>
</evidence>
<evidence type="ECO:0000313" key="11">
    <source>
        <dbReference type="Proteomes" id="UP000007266"/>
    </source>
</evidence>
<dbReference type="InterPro" id="IPR039417">
    <property type="entry name" value="Peptidase_C1A_papain-like"/>
</dbReference>
<dbReference type="GO" id="GO:2001235">
    <property type="term" value="P:positive regulation of apoptotic signaling pathway"/>
    <property type="evidence" value="ECO:0000318"/>
    <property type="project" value="GO_Central"/>
</dbReference>
<dbReference type="PROSITE" id="PS00640">
    <property type="entry name" value="THIOL_PROTEASE_ASN"/>
    <property type="match status" value="1"/>
</dbReference>
<evidence type="ECO:0000256" key="7">
    <source>
        <dbReference type="SAM" id="SignalP"/>
    </source>
</evidence>
<evidence type="ECO:0000256" key="5">
    <source>
        <dbReference type="ARBA" id="ARBA00023145"/>
    </source>
</evidence>
<keyword evidence="3" id="KW-0378">Hydrolase</keyword>
<dbReference type="SMART" id="SM00645">
    <property type="entry name" value="Pept_C1"/>
    <property type="match status" value="1"/>
</dbReference>
<dbReference type="Proteomes" id="UP000007266">
    <property type="component" value="Linkage group 7"/>
</dbReference>
<dbReference type="SMART" id="SM00848">
    <property type="entry name" value="Inhibitor_I29"/>
    <property type="match status" value="1"/>
</dbReference>
<dbReference type="InterPro" id="IPR000169">
    <property type="entry name" value="Pept_cys_AS"/>
</dbReference>
<feature type="domain" description="Peptidase C1A papain C-terminal" evidence="8">
    <location>
        <begin position="331"/>
        <end position="549"/>
    </location>
</feature>
<keyword evidence="5" id="KW-0865">Zymogen</keyword>
<dbReference type="GO" id="GO:0006955">
    <property type="term" value="P:immune response"/>
    <property type="evidence" value="ECO:0000318"/>
    <property type="project" value="GO_Central"/>
</dbReference>
<evidence type="ECO:0000256" key="2">
    <source>
        <dbReference type="ARBA" id="ARBA00022670"/>
    </source>
</evidence>
<dbReference type="GO" id="GO:0005615">
    <property type="term" value="C:extracellular space"/>
    <property type="evidence" value="ECO:0000318"/>
    <property type="project" value="GO_Central"/>
</dbReference>
<dbReference type="InterPro" id="IPR013128">
    <property type="entry name" value="Peptidase_C1A"/>
</dbReference>
<dbReference type="GO" id="GO:0051603">
    <property type="term" value="P:proteolysis involved in protein catabolic process"/>
    <property type="evidence" value="ECO:0000318"/>
    <property type="project" value="GO_Central"/>
</dbReference>
<name>D6WRI7_TRICA</name>
<keyword evidence="11" id="KW-1185">Reference proteome</keyword>
<keyword evidence="4" id="KW-0788">Thiol protease</keyword>
<feature type="chain" id="PRO_5018668306" evidence="7">
    <location>
        <begin position="18"/>
        <end position="550"/>
    </location>
</feature>
<dbReference type="SUPFAM" id="SSF54001">
    <property type="entry name" value="Cysteine proteinases"/>
    <property type="match status" value="1"/>
</dbReference>
<dbReference type="MEROPS" id="C01.067"/>
<gene>
    <name evidence="10" type="primary">AUGUSTUS-3.0.2_09486</name>
    <name evidence="10" type="ORF">TcasGA2_TC009486</name>
</gene>